<dbReference type="InterPro" id="IPR029068">
    <property type="entry name" value="Glyas_Bleomycin-R_OHBP_Dase"/>
</dbReference>
<name>A0A154IBV1_RHILE</name>
<proteinExistence type="predicted"/>
<dbReference type="Gene3D" id="3.30.720.110">
    <property type="match status" value="1"/>
</dbReference>
<dbReference type="AlphaFoldDB" id="A0A154IBV1"/>
<dbReference type="SUPFAM" id="SSF54593">
    <property type="entry name" value="Glyoxalase/Bleomycin resistance protein/Dihydroxybiphenyl dioxygenase"/>
    <property type="match status" value="1"/>
</dbReference>
<comment type="caution">
    <text evidence="2">The sequence shown here is derived from an EMBL/GenBank/DDBJ whole genome shotgun (WGS) entry which is preliminary data.</text>
</comment>
<dbReference type="Pfam" id="PF00903">
    <property type="entry name" value="Glyoxalase"/>
    <property type="match status" value="1"/>
</dbReference>
<protein>
    <submittedName>
        <fullName evidence="2">Glyxoylase</fullName>
    </submittedName>
</protein>
<dbReference type="EMBL" id="LVYU01000127">
    <property type="protein sequence ID" value="KZA98064.1"/>
    <property type="molecule type" value="Genomic_DNA"/>
</dbReference>
<evidence type="ECO:0000259" key="1">
    <source>
        <dbReference type="PROSITE" id="PS51819"/>
    </source>
</evidence>
<dbReference type="PROSITE" id="PS51819">
    <property type="entry name" value="VOC"/>
    <property type="match status" value="1"/>
</dbReference>
<feature type="domain" description="VOC" evidence="1">
    <location>
        <begin position="6"/>
        <end position="130"/>
    </location>
</feature>
<dbReference type="InterPro" id="IPR037523">
    <property type="entry name" value="VOC_core"/>
</dbReference>
<dbReference type="RefSeq" id="WP_062944139.1">
    <property type="nucleotide sequence ID" value="NZ_CP171844.1"/>
</dbReference>
<dbReference type="PANTHER" id="PTHR34109:SF1">
    <property type="entry name" value="VOC DOMAIN-CONTAINING PROTEIN"/>
    <property type="match status" value="1"/>
</dbReference>
<reference evidence="2" key="1">
    <citation type="submission" date="2016-03" db="EMBL/GenBank/DDBJ databases">
        <title>Microsymbionts genomes from the relict species Vavilovia formosa.</title>
        <authorList>
            <person name="Chirak E."/>
            <person name="Kimeklis A."/>
            <person name="Kopat V."/>
            <person name="Andronov E."/>
        </authorList>
    </citation>
    <scope>NUCLEOTIDE SEQUENCE [LARGE SCALE GENOMIC DNA]</scope>
    <source>
        <strain evidence="2">Vaf12</strain>
    </source>
</reference>
<accession>A0A154IBV1</accession>
<dbReference type="InterPro" id="IPR004360">
    <property type="entry name" value="Glyas_Fos-R_dOase_dom"/>
</dbReference>
<dbReference type="PANTHER" id="PTHR34109">
    <property type="entry name" value="BNAUNNG04460D PROTEIN-RELATED"/>
    <property type="match status" value="1"/>
</dbReference>
<organism evidence="2">
    <name type="scientific">Rhizobium leguminosarum</name>
    <dbReference type="NCBI Taxonomy" id="384"/>
    <lineage>
        <taxon>Bacteria</taxon>
        <taxon>Pseudomonadati</taxon>
        <taxon>Pseudomonadota</taxon>
        <taxon>Alphaproteobacteria</taxon>
        <taxon>Hyphomicrobiales</taxon>
        <taxon>Rhizobiaceae</taxon>
        <taxon>Rhizobium/Agrobacterium group</taxon>
        <taxon>Rhizobium</taxon>
    </lineage>
</organism>
<sequence length="149" mass="16504">MPSFARKVSAYFIVKDAARAIDFYKEAFGATEVFRMTDPSDGRIGHAELRFGETLMMLADEYPDFGALSPDAVGGSPVTFHMDTVSTDEALAQAVSAGATMLRPATDQSFGERVAQVLDPFGHRWMLSQTIEQVTPEEMQRRWNEDMSA</sequence>
<dbReference type="CDD" id="cd07246">
    <property type="entry name" value="VOC_like"/>
    <property type="match status" value="1"/>
</dbReference>
<gene>
    <name evidence="2" type="ORF">A4A59_29185</name>
</gene>
<dbReference type="Gene3D" id="3.30.720.120">
    <property type="match status" value="1"/>
</dbReference>
<evidence type="ECO:0000313" key="2">
    <source>
        <dbReference type="EMBL" id="KZA98064.1"/>
    </source>
</evidence>